<accession>A0A834R450</accession>
<dbReference type="EC" id="3.1.1.47" evidence="1"/>
<sequence length="459" mass="52867">MAKKIKLSSYRDRRLKTNDRNHVPLPTGPYQKIGCRDFMVGLSRKSGVLVRLYYPAKTETGSKKFEKSSQLNPLLWPNWLPHEFYLQGLADVASVRTNFFLSLINKTKRENVFIPVIPNARPHVLKNDKYPVIIFSHGLGGFRTSNSAICIELASNGFVVAALEHRDNTACLSFYPKRATYSLKSSNPDFFNISPDQIDADDEVDFGDEIDDPNYVPPKALAALTNIPYLELAWIRYRNVSISRMDEKVLAFRKKQINQRTRECTRALDLIEALNAGYEINNLLDPGYDSREFENQLDMDRLVMMGHSMGASTALMAGATELRFKIIIALSPWMFPLRNEAIDLIPQPILMVLSENLTKDDDYLETVQEWIGENRDDEFRKIVLIKGSNRLQQSDFPYVFKGFRYLKLLTWRNRIDSFDVHDLTNYLSMRFISKQLGNVRIFCTIFNKNLGSNLSFRID</sequence>
<dbReference type="GO" id="GO:0016042">
    <property type="term" value="P:lipid catabolic process"/>
    <property type="evidence" value="ECO:0007669"/>
    <property type="project" value="UniProtKB-KW"/>
</dbReference>
<dbReference type="PANTHER" id="PTHR10272:SF0">
    <property type="entry name" value="PLATELET-ACTIVATING FACTOR ACETYLHYDROLASE"/>
    <property type="match status" value="1"/>
</dbReference>
<dbReference type="AlphaFoldDB" id="A0A834R450"/>
<organism evidence="5">
    <name type="scientific">Sarcoptes scabiei</name>
    <name type="common">Itch mite</name>
    <name type="synonym">Acarus scabiei</name>
    <dbReference type="NCBI Taxonomy" id="52283"/>
    <lineage>
        <taxon>Eukaryota</taxon>
        <taxon>Metazoa</taxon>
        <taxon>Ecdysozoa</taxon>
        <taxon>Arthropoda</taxon>
        <taxon>Chelicerata</taxon>
        <taxon>Arachnida</taxon>
        <taxon>Acari</taxon>
        <taxon>Acariformes</taxon>
        <taxon>Sarcoptiformes</taxon>
        <taxon>Astigmata</taxon>
        <taxon>Psoroptidia</taxon>
        <taxon>Sarcoptoidea</taxon>
        <taxon>Sarcoptidae</taxon>
        <taxon>Sarcoptinae</taxon>
        <taxon>Sarcoptes</taxon>
    </lineage>
</organism>
<dbReference type="InterPro" id="IPR029058">
    <property type="entry name" value="AB_hydrolase_fold"/>
</dbReference>
<gene>
    <name evidence="5" type="ORF">SSS_9198</name>
</gene>
<keyword evidence="4" id="KW-0443">Lipid metabolism</keyword>
<dbReference type="Pfam" id="PF03403">
    <property type="entry name" value="PAF-AH_p_II"/>
    <property type="match status" value="1"/>
</dbReference>
<dbReference type="OrthoDB" id="2363873at2759"/>
<evidence type="ECO:0000256" key="2">
    <source>
        <dbReference type="ARBA" id="ARBA00022801"/>
    </source>
</evidence>
<dbReference type="PANTHER" id="PTHR10272">
    <property type="entry name" value="PLATELET-ACTIVATING FACTOR ACETYLHYDROLASE"/>
    <property type="match status" value="1"/>
</dbReference>
<dbReference type="EMBL" id="WVUK01000062">
    <property type="protein sequence ID" value="KAF7490060.1"/>
    <property type="molecule type" value="Genomic_DNA"/>
</dbReference>
<keyword evidence="7" id="KW-1185">Reference proteome</keyword>
<dbReference type="Gene3D" id="3.40.50.1820">
    <property type="entry name" value="alpha/beta hydrolase"/>
    <property type="match status" value="1"/>
</dbReference>
<evidence type="ECO:0000256" key="1">
    <source>
        <dbReference type="ARBA" id="ARBA00013201"/>
    </source>
</evidence>
<proteinExistence type="predicted"/>
<evidence type="ECO:0000313" key="7">
    <source>
        <dbReference type="Proteomes" id="UP000070412"/>
    </source>
</evidence>
<reference evidence="7" key="1">
    <citation type="journal article" date="2020" name="PLoS Negl. Trop. Dis.">
        <title>High-quality nuclear genome for Sarcoptes scabiei-A critical resource for a neglected parasite.</title>
        <authorList>
            <person name="Korhonen P.K."/>
            <person name="Gasser R.B."/>
            <person name="Ma G."/>
            <person name="Wang T."/>
            <person name="Stroehlein A.J."/>
            <person name="Young N.D."/>
            <person name="Ang C.S."/>
            <person name="Fernando D.D."/>
            <person name="Lu H.C."/>
            <person name="Taylor S."/>
            <person name="Reynolds S.L."/>
            <person name="Mofiz E."/>
            <person name="Najaraj S.H."/>
            <person name="Gowda H."/>
            <person name="Madugundu A."/>
            <person name="Renuse S."/>
            <person name="Holt D."/>
            <person name="Pandey A."/>
            <person name="Papenfuss A.T."/>
            <person name="Fischer K."/>
        </authorList>
    </citation>
    <scope>NUCLEOTIDE SEQUENCE [LARGE SCALE GENOMIC DNA]</scope>
</reference>
<evidence type="ECO:0000256" key="3">
    <source>
        <dbReference type="ARBA" id="ARBA00022963"/>
    </source>
</evidence>
<evidence type="ECO:0000256" key="4">
    <source>
        <dbReference type="ARBA" id="ARBA00023098"/>
    </source>
</evidence>
<dbReference type="SUPFAM" id="SSF53474">
    <property type="entry name" value="alpha/beta-Hydrolases"/>
    <property type="match status" value="1"/>
</dbReference>
<dbReference type="EnsemblMetazoa" id="SSS_9198s_mrna">
    <property type="protein sequence ID" value="KAF7490060.1"/>
    <property type="gene ID" value="SSS_9198"/>
</dbReference>
<evidence type="ECO:0000313" key="5">
    <source>
        <dbReference type="EMBL" id="KAF7490060.1"/>
    </source>
</evidence>
<dbReference type="GO" id="GO:0003847">
    <property type="term" value="F:1-alkyl-2-acetylglycerophosphocholine esterase activity"/>
    <property type="evidence" value="ECO:0007669"/>
    <property type="project" value="UniProtKB-EC"/>
</dbReference>
<reference evidence="6" key="3">
    <citation type="submission" date="2022-06" db="UniProtKB">
        <authorList>
            <consortium name="EnsemblMetazoa"/>
        </authorList>
    </citation>
    <scope>IDENTIFICATION</scope>
</reference>
<name>A0A834R450_SARSC</name>
<dbReference type="Proteomes" id="UP000070412">
    <property type="component" value="Unassembled WGS sequence"/>
</dbReference>
<reference evidence="5" key="2">
    <citation type="submission" date="2020-01" db="EMBL/GenBank/DDBJ databases">
        <authorList>
            <person name="Korhonen P.K.K."/>
            <person name="Guangxu M.G."/>
            <person name="Wang T.W."/>
            <person name="Stroehlein A.J.S."/>
            <person name="Young N.D."/>
            <person name="Ang C.-S.A."/>
            <person name="Fernando D.W.F."/>
            <person name="Lu H.L."/>
            <person name="Taylor S.T."/>
            <person name="Ehtesham M.E.M."/>
            <person name="Najaraj S.H.N."/>
            <person name="Harsha G.H.G."/>
            <person name="Madugundu A.M."/>
            <person name="Renuse S.R."/>
            <person name="Holt D.H."/>
            <person name="Pandey A.P."/>
            <person name="Papenfuss A.P."/>
            <person name="Gasser R.B.G."/>
            <person name="Fischer K.F."/>
        </authorList>
    </citation>
    <scope>NUCLEOTIDE SEQUENCE</scope>
    <source>
        <strain evidence="5">SSS_KF_BRIS2020</strain>
    </source>
</reference>
<evidence type="ECO:0000313" key="6">
    <source>
        <dbReference type="EnsemblMetazoa" id="KAF7490060.1"/>
    </source>
</evidence>
<protein>
    <recommendedName>
        <fullName evidence="1">1-alkyl-2-acetylglycerophosphocholine esterase</fullName>
        <ecNumber evidence="1">3.1.1.47</ecNumber>
    </recommendedName>
</protein>
<keyword evidence="3" id="KW-0442">Lipid degradation</keyword>
<keyword evidence="2 5" id="KW-0378">Hydrolase</keyword>